<keyword evidence="1" id="KW-1133">Transmembrane helix</keyword>
<keyword evidence="2" id="KW-1185">Reference proteome</keyword>
<evidence type="ECO:0000313" key="3">
    <source>
        <dbReference type="RefSeq" id="XP_027198245.1"/>
    </source>
</evidence>
<accession>A0A6P6XYW3</accession>
<protein>
    <submittedName>
        <fullName evidence="3">Uncharacterized protein LOC113792545</fullName>
    </submittedName>
</protein>
<dbReference type="InParanoid" id="A0A6P6XYW3"/>
<evidence type="ECO:0000256" key="1">
    <source>
        <dbReference type="SAM" id="Phobius"/>
    </source>
</evidence>
<dbReference type="AlphaFoldDB" id="A0A6P6XYW3"/>
<dbReference type="RefSeq" id="XP_027198245.1">
    <property type="nucleotide sequence ID" value="XM_027342444.1"/>
</dbReference>
<dbReference type="Proteomes" id="UP000515146">
    <property type="component" value="Unplaced"/>
</dbReference>
<organism evidence="2 3">
    <name type="scientific">Dermatophagoides pteronyssinus</name>
    <name type="common">European house dust mite</name>
    <dbReference type="NCBI Taxonomy" id="6956"/>
    <lineage>
        <taxon>Eukaryota</taxon>
        <taxon>Metazoa</taxon>
        <taxon>Ecdysozoa</taxon>
        <taxon>Arthropoda</taxon>
        <taxon>Chelicerata</taxon>
        <taxon>Arachnida</taxon>
        <taxon>Acari</taxon>
        <taxon>Acariformes</taxon>
        <taxon>Sarcoptiformes</taxon>
        <taxon>Astigmata</taxon>
        <taxon>Psoroptidia</taxon>
        <taxon>Analgoidea</taxon>
        <taxon>Pyroglyphidae</taxon>
        <taxon>Dermatophagoidinae</taxon>
        <taxon>Dermatophagoides</taxon>
    </lineage>
</organism>
<feature type="transmembrane region" description="Helical" evidence="1">
    <location>
        <begin position="60"/>
        <end position="82"/>
    </location>
</feature>
<reference evidence="3" key="1">
    <citation type="submission" date="2025-08" db="UniProtKB">
        <authorList>
            <consortium name="RefSeq"/>
        </authorList>
    </citation>
    <scope>IDENTIFICATION</scope>
    <source>
        <strain evidence="3">Airmid</strain>
    </source>
</reference>
<name>A0A6P6XYW3_DERPT</name>
<feature type="transmembrane region" description="Helical" evidence="1">
    <location>
        <begin position="145"/>
        <end position="172"/>
    </location>
</feature>
<keyword evidence="1" id="KW-0812">Transmembrane</keyword>
<dbReference type="OrthoDB" id="10474807at2759"/>
<proteinExistence type="predicted"/>
<gene>
    <name evidence="3" type="primary">LOC113792545</name>
</gene>
<dbReference type="KEGG" id="dpte:113792545"/>
<evidence type="ECO:0000313" key="2">
    <source>
        <dbReference type="Proteomes" id="UP000515146"/>
    </source>
</evidence>
<sequence length="176" mass="20343">MSKRLLEKIDKIYYRHSLACNINIFSYNVLWGNALLCYLLISIPFNVICVSALLVKDLNWLHIIMTQTAIVLHSIITLGLLFRLAKLTKVLNEAKYYLIPIIQSINCIKIQNDQQQKIDFYALKSKLKIEDKFQRLTWGPKYGPFVSILGSITNALIFNLALTYVAVFIFILTHYV</sequence>
<keyword evidence="1" id="KW-0472">Membrane</keyword>